<dbReference type="OrthoDB" id="64736at2759"/>
<sequence>MRWIKSLLWFFVASAVARSTEGLYSLVKRRLPNHSDQFRFNLDADFGNSDGYDQYIVQSADNGTVLVHGNSLSALSSGYDREEIHRESERPTLIVSIAISLISSMLISTGSLAAVWTRAPSVLPPIDTPIQSSSTVPWRYHFNTVTFSYTSAFWTWEEWESQLDWLALRGVNLSLAWVGQEKILVDVFQELGLTDAEIATFLGGLAFLAWNRFGNIQGSWGGDLPRSWIDSRI</sequence>
<dbReference type="InterPro" id="IPR029018">
    <property type="entry name" value="Hex-like_dom2"/>
</dbReference>
<name>A0A9W9JIS6_9EURO</name>
<dbReference type="Gene3D" id="3.30.379.10">
    <property type="entry name" value="Chitobiase/beta-hexosaminidase domain 2-like"/>
    <property type="match status" value="1"/>
</dbReference>
<dbReference type="InterPro" id="IPR010255">
    <property type="entry name" value="Haem_peroxidase_sf"/>
</dbReference>
<dbReference type="PANTHER" id="PTHR12872">
    <property type="entry name" value="ALPHA-N-ACETYLGLUCOSAMINIDASE"/>
    <property type="match status" value="1"/>
</dbReference>
<evidence type="ECO:0000313" key="5">
    <source>
        <dbReference type="EMBL" id="KAJ5197744.1"/>
    </source>
</evidence>
<dbReference type="InterPro" id="IPR024733">
    <property type="entry name" value="NAGLU_tim-barrel"/>
</dbReference>
<feature type="domain" description="Alpha-N-acetylglucosaminidase tim-barrel" evidence="3">
    <location>
        <begin position="139"/>
        <end position="232"/>
    </location>
</feature>
<dbReference type="RefSeq" id="XP_058306172.1">
    <property type="nucleotide sequence ID" value="XM_058453923.1"/>
</dbReference>
<dbReference type="Pfam" id="PF05089">
    <property type="entry name" value="NAGLU"/>
    <property type="match status" value="1"/>
</dbReference>
<feature type="chain" id="PRO_5040766343" evidence="2">
    <location>
        <begin position="23"/>
        <end position="233"/>
    </location>
</feature>
<keyword evidence="1" id="KW-0378">Hydrolase</keyword>
<dbReference type="EMBL" id="JAPQKR010000014">
    <property type="protein sequence ID" value="KAJ5197744.1"/>
    <property type="molecule type" value="Genomic_DNA"/>
</dbReference>
<evidence type="ECO:0000259" key="4">
    <source>
        <dbReference type="Pfam" id="PF12971"/>
    </source>
</evidence>
<dbReference type="Pfam" id="PF12971">
    <property type="entry name" value="NAGLU_N"/>
    <property type="match status" value="1"/>
</dbReference>
<reference evidence="5" key="2">
    <citation type="journal article" date="2023" name="IMA Fungus">
        <title>Comparative genomic study of the Penicillium genus elucidates a diverse pangenome and 15 lateral gene transfer events.</title>
        <authorList>
            <person name="Petersen C."/>
            <person name="Sorensen T."/>
            <person name="Nielsen M.R."/>
            <person name="Sondergaard T.E."/>
            <person name="Sorensen J.L."/>
            <person name="Fitzpatrick D.A."/>
            <person name="Frisvad J.C."/>
            <person name="Nielsen K.L."/>
        </authorList>
    </citation>
    <scope>NUCLEOTIDE SEQUENCE</scope>
    <source>
        <strain evidence="5">IBT 15544</strain>
    </source>
</reference>
<dbReference type="InterPro" id="IPR024240">
    <property type="entry name" value="NAGLU_N"/>
</dbReference>
<dbReference type="Proteomes" id="UP001150904">
    <property type="component" value="Unassembled WGS sequence"/>
</dbReference>
<keyword evidence="6" id="KW-1185">Reference proteome</keyword>
<comment type="caution">
    <text evidence="5">The sequence shown here is derived from an EMBL/GenBank/DDBJ whole genome shotgun (WGS) entry which is preliminary data.</text>
</comment>
<gene>
    <name evidence="5" type="ORF">N7498_006861</name>
</gene>
<dbReference type="InterPro" id="IPR007781">
    <property type="entry name" value="NAGLU"/>
</dbReference>
<keyword evidence="2" id="KW-0732">Signal</keyword>
<reference evidence="5" key="1">
    <citation type="submission" date="2022-12" db="EMBL/GenBank/DDBJ databases">
        <authorList>
            <person name="Petersen C."/>
        </authorList>
    </citation>
    <scope>NUCLEOTIDE SEQUENCE</scope>
    <source>
        <strain evidence="5">IBT 15544</strain>
    </source>
</reference>
<dbReference type="PANTHER" id="PTHR12872:SF1">
    <property type="entry name" value="ALPHA-N-ACETYLGLUCOSAMINIDASE"/>
    <property type="match status" value="1"/>
</dbReference>
<organism evidence="5 6">
    <name type="scientific">Penicillium cinerascens</name>
    <dbReference type="NCBI Taxonomy" id="70096"/>
    <lineage>
        <taxon>Eukaryota</taxon>
        <taxon>Fungi</taxon>
        <taxon>Dikarya</taxon>
        <taxon>Ascomycota</taxon>
        <taxon>Pezizomycotina</taxon>
        <taxon>Eurotiomycetes</taxon>
        <taxon>Eurotiomycetidae</taxon>
        <taxon>Eurotiales</taxon>
        <taxon>Aspergillaceae</taxon>
        <taxon>Penicillium</taxon>
    </lineage>
</organism>
<dbReference type="GO" id="GO:0004601">
    <property type="term" value="F:peroxidase activity"/>
    <property type="evidence" value="ECO:0007669"/>
    <property type="project" value="InterPro"/>
</dbReference>
<protein>
    <submittedName>
        <fullName evidence="5">Uncharacterized protein</fullName>
    </submittedName>
</protein>
<accession>A0A9W9JIS6</accession>
<feature type="signal peptide" evidence="2">
    <location>
        <begin position="1"/>
        <end position="22"/>
    </location>
</feature>
<evidence type="ECO:0000259" key="3">
    <source>
        <dbReference type="Pfam" id="PF05089"/>
    </source>
</evidence>
<dbReference type="GeneID" id="83181224"/>
<evidence type="ECO:0000313" key="6">
    <source>
        <dbReference type="Proteomes" id="UP001150904"/>
    </source>
</evidence>
<proteinExistence type="predicted"/>
<evidence type="ECO:0000256" key="1">
    <source>
        <dbReference type="ARBA" id="ARBA00022801"/>
    </source>
</evidence>
<dbReference type="AlphaFoldDB" id="A0A9W9JIS6"/>
<dbReference type="GO" id="GO:0006979">
    <property type="term" value="P:response to oxidative stress"/>
    <property type="evidence" value="ECO:0007669"/>
    <property type="project" value="InterPro"/>
</dbReference>
<evidence type="ECO:0000256" key="2">
    <source>
        <dbReference type="SAM" id="SignalP"/>
    </source>
</evidence>
<dbReference type="SUPFAM" id="SSF48113">
    <property type="entry name" value="Heme-dependent peroxidases"/>
    <property type="match status" value="1"/>
</dbReference>
<dbReference type="Gene3D" id="3.20.20.80">
    <property type="entry name" value="Glycosidases"/>
    <property type="match status" value="1"/>
</dbReference>
<dbReference type="GO" id="GO:0016787">
    <property type="term" value="F:hydrolase activity"/>
    <property type="evidence" value="ECO:0007669"/>
    <property type="project" value="UniProtKB-KW"/>
</dbReference>
<feature type="domain" description="Alpha-N-acetylglucosaminidase N-terminal" evidence="4">
    <location>
        <begin position="22"/>
        <end position="79"/>
    </location>
</feature>
<dbReference type="GO" id="GO:0020037">
    <property type="term" value="F:heme binding"/>
    <property type="evidence" value="ECO:0007669"/>
    <property type="project" value="InterPro"/>
</dbReference>